<feature type="transmembrane region" description="Helical" evidence="1">
    <location>
        <begin position="6"/>
        <end position="26"/>
    </location>
</feature>
<keyword evidence="3" id="KW-1185">Reference proteome</keyword>
<protein>
    <submittedName>
        <fullName evidence="2">Uncharacterized protein</fullName>
    </submittedName>
</protein>
<dbReference type="EMBL" id="JAYMGO010000010">
    <property type="protein sequence ID" value="KAL1267195.1"/>
    <property type="molecule type" value="Genomic_DNA"/>
</dbReference>
<name>A0ABR3MRD2_9TELE</name>
<evidence type="ECO:0000313" key="3">
    <source>
        <dbReference type="Proteomes" id="UP001558613"/>
    </source>
</evidence>
<organism evidence="2 3">
    <name type="scientific">Cirrhinus molitorella</name>
    <name type="common">mud carp</name>
    <dbReference type="NCBI Taxonomy" id="172907"/>
    <lineage>
        <taxon>Eukaryota</taxon>
        <taxon>Metazoa</taxon>
        <taxon>Chordata</taxon>
        <taxon>Craniata</taxon>
        <taxon>Vertebrata</taxon>
        <taxon>Euteleostomi</taxon>
        <taxon>Actinopterygii</taxon>
        <taxon>Neopterygii</taxon>
        <taxon>Teleostei</taxon>
        <taxon>Ostariophysi</taxon>
        <taxon>Cypriniformes</taxon>
        <taxon>Cyprinidae</taxon>
        <taxon>Labeoninae</taxon>
        <taxon>Labeonini</taxon>
        <taxon>Cirrhinus</taxon>
    </lineage>
</organism>
<gene>
    <name evidence="2" type="ORF">QQF64_002870</name>
</gene>
<reference evidence="2 3" key="1">
    <citation type="submission" date="2023-09" db="EMBL/GenBank/DDBJ databases">
        <authorList>
            <person name="Wang M."/>
        </authorList>
    </citation>
    <scope>NUCLEOTIDE SEQUENCE [LARGE SCALE GENOMIC DNA]</scope>
    <source>
        <strain evidence="2">GT-2023</strain>
        <tissue evidence="2">Liver</tissue>
    </source>
</reference>
<keyword evidence="1" id="KW-1133">Transmembrane helix</keyword>
<keyword evidence="1" id="KW-0472">Membrane</keyword>
<sequence>MDETLSACFINLSLSLAFYMALALRSKPQKTSFEKPRMSAFVCFLALWFISAVFGAASPYFWSFGSALAIGCWFGFHDALGINISVCAVQYQSFPMLIQSVRNVALCRLRSEWRSQILEEGQCFSCRAR</sequence>
<feature type="transmembrane region" description="Helical" evidence="1">
    <location>
        <begin position="38"/>
        <end position="62"/>
    </location>
</feature>
<evidence type="ECO:0000256" key="1">
    <source>
        <dbReference type="SAM" id="Phobius"/>
    </source>
</evidence>
<comment type="caution">
    <text evidence="2">The sequence shown here is derived from an EMBL/GenBank/DDBJ whole genome shotgun (WGS) entry which is preliminary data.</text>
</comment>
<feature type="transmembrane region" description="Helical" evidence="1">
    <location>
        <begin position="68"/>
        <end position="89"/>
    </location>
</feature>
<accession>A0ABR3MRD2</accession>
<evidence type="ECO:0000313" key="2">
    <source>
        <dbReference type="EMBL" id="KAL1267195.1"/>
    </source>
</evidence>
<proteinExistence type="predicted"/>
<keyword evidence="1" id="KW-0812">Transmembrane</keyword>
<dbReference type="Proteomes" id="UP001558613">
    <property type="component" value="Unassembled WGS sequence"/>
</dbReference>